<reference evidence="1 2" key="1">
    <citation type="submission" date="2017-06" db="EMBL/GenBank/DDBJ databases">
        <title>Raineya orbicola gen. nov., sp. nov. a slightly thermophilic bacterium of the phylum Bacteroidetes and the description of Raineyaceae fam. nov.</title>
        <authorList>
            <person name="Albuquerque L."/>
            <person name="Polonia A.R.M."/>
            <person name="Barroso C."/>
            <person name="Froufe H.J.C."/>
            <person name="Lage O."/>
            <person name="Lobo-Da-Cunha A."/>
            <person name="Egas C."/>
            <person name="Da Costa M.S."/>
        </authorList>
    </citation>
    <scope>NUCLEOTIDE SEQUENCE [LARGE SCALE GENOMIC DNA]</scope>
    <source>
        <strain evidence="1 2">SPSPC-11</strain>
    </source>
</reference>
<dbReference type="Proteomes" id="UP000233387">
    <property type="component" value="Unassembled WGS sequence"/>
</dbReference>
<organism evidence="1 2">
    <name type="scientific">Raineya orbicola</name>
    <dbReference type="NCBI Taxonomy" id="2016530"/>
    <lineage>
        <taxon>Bacteria</taxon>
        <taxon>Pseudomonadati</taxon>
        <taxon>Bacteroidota</taxon>
        <taxon>Cytophagia</taxon>
        <taxon>Cytophagales</taxon>
        <taxon>Raineyaceae</taxon>
        <taxon>Raineya</taxon>
    </lineage>
</organism>
<sequence length="248" mass="28509">MKTISKKVITKLNNRAITCICLFFTLNACSILYKTAKEELVDDFYSQKIGKKSQKVYVNVQEDTLYIHKAIKTNRKWQVDTARQIYTALPKKLEADRNLSINFIKNSFDIDFLTVPVKFRPSQADVPFQLNTNLNGGLYMGLRIDDYLLNYKSKPLGEWERNIHHFGISFGVFSGLGNTFMSPTNTQNILQQEYDGIIWSKGAACIFAVNRLTLGVSVGWDYLLDSNRSIWIYQNKIWYGLAFGLNLN</sequence>
<proteinExistence type="predicted"/>
<protein>
    <submittedName>
        <fullName evidence="1">Uncharacterized protein</fullName>
    </submittedName>
</protein>
<evidence type="ECO:0000313" key="1">
    <source>
        <dbReference type="EMBL" id="PKQ66861.1"/>
    </source>
</evidence>
<accession>A0A2N3I962</accession>
<name>A0A2N3I962_9BACT</name>
<dbReference type="RefSeq" id="WP_101359512.1">
    <property type="nucleotide sequence ID" value="NZ_NKXO01000041.1"/>
</dbReference>
<comment type="caution">
    <text evidence="1">The sequence shown here is derived from an EMBL/GenBank/DDBJ whole genome shotgun (WGS) entry which is preliminary data.</text>
</comment>
<gene>
    <name evidence="1" type="ORF">Rain11_2249</name>
</gene>
<evidence type="ECO:0000313" key="2">
    <source>
        <dbReference type="Proteomes" id="UP000233387"/>
    </source>
</evidence>
<dbReference type="AlphaFoldDB" id="A0A2N3I962"/>
<dbReference type="OrthoDB" id="836926at2"/>
<keyword evidence="2" id="KW-1185">Reference proteome</keyword>
<dbReference type="EMBL" id="NKXO01000041">
    <property type="protein sequence ID" value="PKQ66861.1"/>
    <property type="molecule type" value="Genomic_DNA"/>
</dbReference>